<evidence type="ECO:0000313" key="4">
    <source>
        <dbReference type="Proteomes" id="UP000294498"/>
    </source>
</evidence>
<dbReference type="AlphaFoldDB" id="A0A4R8DF89"/>
<dbReference type="GO" id="GO:0005507">
    <property type="term" value="F:copper ion binding"/>
    <property type="evidence" value="ECO:0007669"/>
    <property type="project" value="InterPro"/>
</dbReference>
<organism evidence="3 4">
    <name type="scientific">Dinghuibacter silviterrae</name>
    <dbReference type="NCBI Taxonomy" id="1539049"/>
    <lineage>
        <taxon>Bacteria</taxon>
        <taxon>Pseudomonadati</taxon>
        <taxon>Bacteroidota</taxon>
        <taxon>Chitinophagia</taxon>
        <taxon>Chitinophagales</taxon>
        <taxon>Chitinophagaceae</taxon>
        <taxon>Dinghuibacter</taxon>
    </lineage>
</organism>
<dbReference type="EMBL" id="SODV01000002">
    <property type="protein sequence ID" value="TDW95904.1"/>
    <property type="molecule type" value="Genomic_DNA"/>
</dbReference>
<keyword evidence="2" id="KW-0732">Signal</keyword>
<dbReference type="SUPFAM" id="SSF49742">
    <property type="entry name" value="PHM/PNGase F"/>
    <property type="match status" value="2"/>
</dbReference>
<evidence type="ECO:0000313" key="3">
    <source>
        <dbReference type="EMBL" id="TDW95904.1"/>
    </source>
</evidence>
<reference evidence="3 4" key="1">
    <citation type="submission" date="2019-03" db="EMBL/GenBank/DDBJ databases">
        <title>Genomic Encyclopedia of Type Strains, Phase IV (KMG-IV): sequencing the most valuable type-strain genomes for metagenomic binning, comparative biology and taxonomic classification.</title>
        <authorList>
            <person name="Goeker M."/>
        </authorList>
    </citation>
    <scope>NUCLEOTIDE SEQUENCE [LARGE SCALE GENOMIC DNA]</scope>
    <source>
        <strain evidence="3 4">DSM 100059</strain>
    </source>
</reference>
<keyword evidence="1" id="KW-1015">Disulfide bond</keyword>
<dbReference type="InterPro" id="IPR036909">
    <property type="entry name" value="Cyt_c-like_dom_sf"/>
</dbReference>
<sequence>MKLLSIITICFAALCLAGRTHAQTFADVQPIFLSRCAPCHRPGEAAPFPLITYEDVAKRARFIKQVIQTGYMPPWRADTHYRDFANNRSLSRVERDALVKWIDAGAPRGAATQANIPEGTAYSRRPDLTLTIDSPFLVPGDDAERFLVFKLPYELPADRNIEAVEFYCNNKKIIHHINYGFYAVPDSTIDIKGGRPYIDSEDPASRQVEYDGLKKNFVYYTGWIPGASYERYPTGFGWTLPKRGVVLLTVHYSAIGADEHSVVGVNLFFTSKPILRPIQIISLGSGGVGENDIMPPLLIPAGQVDTFNLSVRTQQDQSILYIWPHMHYLGKEFTAWAETPRGDTIPLVHIPRWDFRWQELYRLDRMVRLPAGSVVHIRGVYDNTDGNPFNPFHPPRLVVSTGEMTSTNEMMTLMLLYTPSTPEDK</sequence>
<protein>
    <recommendedName>
        <fullName evidence="5">Cytochrome c</fullName>
    </recommendedName>
</protein>
<dbReference type="GO" id="GO:0020037">
    <property type="term" value="F:heme binding"/>
    <property type="evidence" value="ECO:0007669"/>
    <property type="project" value="InterPro"/>
</dbReference>
<evidence type="ECO:0000256" key="2">
    <source>
        <dbReference type="SAM" id="SignalP"/>
    </source>
</evidence>
<dbReference type="RefSeq" id="WP_133995692.1">
    <property type="nucleotide sequence ID" value="NZ_SODV01000002.1"/>
</dbReference>
<accession>A0A4R8DF89</accession>
<dbReference type="Proteomes" id="UP000294498">
    <property type="component" value="Unassembled WGS sequence"/>
</dbReference>
<dbReference type="InterPro" id="IPR036939">
    <property type="entry name" value="Cu2_ascorb_mOase_N_sf"/>
</dbReference>
<evidence type="ECO:0000256" key="1">
    <source>
        <dbReference type="ARBA" id="ARBA00023157"/>
    </source>
</evidence>
<dbReference type="GO" id="GO:0009055">
    <property type="term" value="F:electron transfer activity"/>
    <property type="evidence" value="ECO:0007669"/>
    <property type="project" value="InterPro"/>
</dbReference>
<dbReference type="InterPro" id="IPR014784">
    <property type="entry name" value="Cu2_ascorb_mOase-like_C"/>
</dbReference>
<dbReference type="GO" id="GO:0016715">
    <property type="term" value="F:oxidoreductase activity, acting on paired donors, with incorporation or reduction of molecular oxygen, reduced ascorbate as one donor, and incorporation of one atom of oxygen"/>
    <property type="evidence" value="ECO:0007669"/>
    <property type="project" value="InterPro"/>
</dbReference>
<dbReference type="SUPFAM" id="SSF46626">
    <property type="entry name" value="Cytochrome c"/>
    <property type="match status" value="1"/>
</dbReference>
<dbReference type="Gene3D" id="2.60.120.230">
    <property type="match status" value="1"/>
</dbReference>
<dbReference type="Gene3D" id="2.60.120.310">
    <property type="entry name" value="Copper type II, ascorbate-dependent monooxygenase, N-terminal domain"/>
    <property type="match status" value="1"/>
</dbReference>
<comment type="caution">
    <text evidence="3">The sequence shown here is derived from an EMBL/GenBank/DDBJ whole genome shotgun (WGS) entry which is preliminary data.</text>
</comment>
<proteinExistence type="predicted"/>
<feature type="chain" id="PRO_5020448343" description="Cytochrome c" evidence="2">
    <location>
        <begin position="23"/>
        <end position="425"/>
    </location>
</feature>
<feature type="signal peptide" evidence="2">
    <location>
        <begin position="1"/>
        <end position="22"/>
    </location>
</feature>
<keyword evidence="4" id="KW-1185">Reference proteome</keyword>
<gene>
    <name evidence="3" type="ORF">EDB95_3725</name>
</gene>
<dbReference type="OrthoDB" id="9786191at2"/>
<name>A0A4R8DF89_9BACT</name>
<dbReference type="InterPro" id="IPR008977">
    <property type="entry name" value="PHM/PNGase_F_dom_sf"/>
</dbReference>
<dbReference type="Gene3D" id="1.10.760.10">
    <property type="entry name" value="Cytochrome c-like domain"/>
    <property type="match status" value="1"/>
</dbReference>
<evidence type="ECO:0008006" key="5">
    <source>
        <dbReference type="Google" id="ProtNLM"/>
    </source>
</evidence>